<evidence type="ECO:0000313" key="4">
    <source>
        <dbReference type="Proteomes" id="UP000183982"/>
    </source>
</evidence>
<dbReference type="Gene3D" id="3.10.450.160">
    <property type="entry name" value="inner membrane protein cigr"/>
    <property type="match status" value="1"/>
</dbReference>
<feature type="chain" id="PRO_5012252054" evidence="2">
    <location>
        <begin position="24"/>
        <end position="130"/>
    </location>
</feature>
<dbReference type="AlphaFoldDB" id="A0A1M6SLU1"/>
<dbReference type="RefSeq" id="WP_083599402.1">
    <property type="nucleotide sequence ID" value="NZ_FQZQ01000030.1"/>
</dbReference>
<gene>
    <name evidence="3" type="ORF">SAMN05444000_13026</name>
</gene>
<feature type="region of interest" description="Disordered" evidence="1">
    <location>
        <begin position="23"/>
        <end position="67"/>
    </location>
</feature>
<keyword evidence="4" id="KW-1185">Reference proteome</keyword>
<dbReference type="EMBL" id="FQZQ01000030">
    <property type="protein sequence ID" value="SHK45579.1"/>
    <property type="molecule type" value="Genomic_DNA"/>
</dbReference>
<dbReference type="OrthoDB" id="7666115at2"/>
<dbReference type="Proteomes" id="UP000183982">
    <property type="component" value="Unassembled WGS sequence"/>
</dbReference>
<reference evidence="4" key="1">
    <citation type="submission" date="2016-11" db="EMBL/GenBank/DDBJ databases">
        <authorList>
            <person name="Varghese N."/>
            <person name="Submissions S."/>
        </authorList>
    </citation>
    <scope>NUCLEOTIDE SEQUENCE [LARGE SCALE GENOMIC DNA]</scope>
    <source>
        <strain evidence="4">DSM 100564</strain>
    </source>
</reference>
<protein>
    <submittedName>
        <fullName evidence="3">Regulator RcnB of Ni and Co efflux</fullName>
    </submittedName>
</protein>
<evidence type="ECO:0000256" key="1">
    <source>
        <dbReference type="SAM" id="MobiDB-lite"/>
    </source>
</evidence>
<sequence>MFKFVAAALATLVLTIGASDAFAKDNKGKKPKKSGKDSGASIQIEDKPGKGNKLDKDGKAVPPGQIKRYTRGAKLPGDLKFDDIGDLSKWKLGEPGKGNRYIKVDNEILEVTEDLSTVVDAVGIVDDLLK</sequence>
<evidence type="ECO:0000313" key="3">
    <source>
        <dbReference type="EMBL" id="SHK45579.1"/>
    </source>
</evidence>
<feature type="compositionally biased region" description="Basic and acidic residues" evidence="1">
    <location>
        <begin position="44"/>
        <end position="59"/>
    </location>
</feature>
<name>A0A1M6SLU1_9RHOB</name>
<organism evidence="3 4">
    <name type="scientific">Shimia gijangensis</name>
    <dbReference type="NCBI Taxonomy" id="1470563"/>
    <lineage>
        <taxon>Bacteria</taxon>
        <taxon>Pseudomonadati</taxon>
        <taxon>Pseudomonadota</taxon>
        <taxon>Alphaproteobacteria</taxon>
        <taxon>Rhodobacterales</taxon>
        <taxon>Roseobacteraceae</taxon>
    </lineage>
</organism>
<keyword evidence="2" id="KW-0732">Signal</keyword>
<accession>A0A1M6SLU1</accession>
<feature type="signal peptide" evidence="2">
    <location>
        <begin position="1"/>
        <end position="23"/>
    </location>
</feature>
<evidence type="ECO:0000256" key="2">
    <source>
        <dbReference type="SAM" id="SignalP"/>
    </source>
</evidence>
<proteinExistence type="predicted"/>